<dbReference type="Proteomes" id="UP000053676">
    <property type="component" value="Unassembled WGS sequence"/>
</dbReference>
<dbReference type="EMBL" id="KI659871">
    <property type="protein sequence ID" value="ETN78538.1"/>
    <property type="molecule type" value="Genomic_DNA"/>
</dbReference>
<gene>
    <name evidence="1" type="ORF">NECAME_10311</name>
</gene>
<sequence>MYCMSHPQFLKSYVKFLPPKQQSKQSGKHLANRVVLRQYNSQQAFPICTPACPTWMEITSRCKINLYTRDEVEDEEKLARSRKELVEEIEAENASKQKKHFKGNGSSVGPPLTDLELTLAILAGPRPLRRLLALLNRRRTNLDDWIRLDAKDSLKFSPSDMPSLILREIVKRAEKRKSKNSEVRFIRYFIGLLATKWRLCQMLLDGQVESTTEACAIMG</sequence>
<keyword evidence="2" id="KW-1185">Reference proteome</keyword>
<reference evidence="2" key="1">
    <citation type="journal article" date="2014" name="Nat. Genet.">
        <title>Genome of the human hookworm Necator americanus.</title>
        <authorList>
            <person name="Tang Y.T."/>
            <person name="Gao X."/>
            <person name="Rosa B.A."/>
            <person name="Abubucker S."/>
            <person name="Hallsworth-Pepin K."/>
            <person name="Martin J."/>
            <person name="Tyagi R."/>
            <person name="Heizer E."/>
            <person name="Zhang X."/>
            <person name="Bhonagiri-Palsikar V."/>
            <person name="Minx P."/>
            <person name="Warren W.C."/>
            <person name="Wang Q."/>
            <person name="Zhan B."/>
            <person name="Hotez P.J."/>
            <person name="Sternberg P.W."/>
            <person name="Dougall A."/>
            <person name="Gaze S.T."/>
            <person name="Mulvenna J."/>
            <person name="Sotillo J."/>
            <person name="Ranganathan S."/>
            <person name="Rabelo E.M."/>
            <person name="Wilson R.K."/>
            <person name="Felgner P.L."/>
            <person name="Bethony J."/>
            <person name="Hawdon J.M."/>
            <person name="Gasser R.B."/>
            <person name="Loukas A."/>
            <person name="Mitreva M."/>
        </authorList>
    </citation>
    <scope>NUCLEOTIDE SEQUENCE [LARGE SCALE GENOMIC DNA]</scope>
</reference>
<evidence type="ECO:0000313" key="2">
    <source>
        <dbReference type="Proteomes" id="UP000053676"/>
    </source>
</evidence>
<proteinExistence type="predicted"/>
<protein>
    <submittedName>
        <fullName evidence="1">Uncharacterized protein</fullName>
    </submittedName>
</protein>
<dbReference type="AlphaFoldDB" id="W2T9J3"/>
<dbReference type="OrthoDB" id="9227354at2759"/>
<evidence type="ECO:0000313" key="1">
    <source>
        <dbReference type="EMBL" id="ETN78538.1"/>
    </source>
</evidence>
<dbReference type="KEGG" id="nai:NECAME_10311"/>
<organism evidence="1 2">
    <name type="scientific">Necator americanus</name>
    <name type="common">Human hookworm</name>
    <dbReference type="NCBI Taxonomy" id="51031"/>
    <lineage>
        <taxon>Eukaryota</taxon>
        <taxon>Metazoa</taxon>
        <taxon>Ecdysozoa</taxon>
        <taxon>Nematoda</taxon>
        <taxon>Chromadorea</taxon>
        <taxon>Rhabditida</taxon>
        <taxon>Rhabditina</taxon>
        <taxon>Rhabditomorpha</taxon>
        <taxon>Strongyloidea</taxon>
        <taxon>Ancylostomatidae</taxon>
        <taxon>Bunostominae</taxon>
        <taxon>Necator</taxon>
    </lineage>
</organism>
<accession>W2T9J3</accession>
<name>W2T9J3_NECAM</name>